<feature type="domain" description="ATPase dynein-related AAA" evidence="1">
    <location>
        <begin position="304"/>
        <end position="434"/>
    </location>
</feature>
<reference evidence="2 3" key="1">
    <citation type="journal article" date="2016" name="PLoS ONE">
        <title>Plasmid Characterization and Chromosome Analysis of Two netF+ Clostridium perfringens Isolates Associated with Foal and Canine Necrotizing Enteritis.</title>
        <authorList>
            <person name="Mehdizadeh Gohari I."/>
            <person name="Kropinski A.M."/>
            <person name="Weese S.J."/>
            <person name="Parreira V.R."/>
            <person name="Whitehead A.E."/>
            <person name="Boerlin P."/>
            <person name="Prescott J.F."/>
        </authorList>
    </citation>
    <scope>NUCLEOTIDE SEQUENCE [LARGE SCALE GENOMIC DNA]</scope>
    <source>
        <strain evidence="2 3">JP838</strain>
        <plasmid evidence="3">Plasmid pJFP838A</plasmid>
    </source>
</reference>
<sequence>MKKVELTALSWIENDMFIKNNIGSKVKIVKSPNSKDPKALLVTTENGTKGYITNKANALIGPMTGHEIYDDLNDESIGIIKSFGTQYMGRTMVLIEVEVEDEGKEFIGSEEYILIFKGTYKKYPKKIEVIDSINNGNNVKGYLAIQNDKDFACIIDNETIGICDLNKLDTTTQSKIYSYVKNSYEKIAVNCVEVEGQNIKAILLVSKNKEAKDCKNPNAIKSIDKIIEEVVNNNFATKEKCLQVVKYLTDNNVKERHIVKVFESYKEYPENLKSLIPTPNTYYDDYLGLINKNILYMNISKHLRIVGDKGTGKNKIIETLAWIFNRPLLRLSVSRELDKLDLLGSQKLENGNIVFEPGIVPIAMEYGCILNLDEINTANPGLLTLLHSATDWSGALNVPGYKAIKADKNFCLISTMNENYSGTVDLNEATKDRFVTIRVSYPKKISIVLKNQVNAPQEVFDWCDSLFEGILNSVKNGDLPSEFITVRGYINAIEVYNEGLDFKEAIIDNVVNLVEQPDEREALLEDIINMVL</sequence>
<dbReference type="Pfam" id="PF07728">
    <property type="entry name" value="AAA_5"/>
    <property type="match status" value="1"/>
</dbReference>
<dbReference type="RefSeq" id="WP_061429935.1">
    <property type="nucleotide sequence ID" value="NZ_CATNZX010000001.1"/>
</dbReference>
<dbReference type="InterPro" id="IPR011704">
    <property type="entry name" value="ATPase_dyneun-rel_AAA"/>
</dbReference>
<dbReference type="Proteomes" id="UP000070260">
    <property type="component" value="Plasmid pJFP838A"/>
</dbReference>
<proteinExistence type="predicted"/>
<evidence type="ECO:0000259" key="1">
    <source>
        <dbReference type="Pfam" id="PF07728"/>
    </source>
</evidence>
<gene>
    <name evidence="2" type="ORF">JFP838_pA0442</name>
</gene>
<evidence type="ECO:0000313" key="3">
    <source>
        <dbReference type="Proteomes" id="UP000070260"/>
    </source>
</evidence>
<keyword evidence="2" id="KW-0614">Plasmid</keyword>
<dbReference type="PANTHER" id="PTHR42759">
    <property type="entry name" value="MOXR FAMILY PROTEIN"/>
    <property type="match status" value="1"/>
</dbReference>
<dbReference type="GO" id="GO:0016887">
    <property type="term" value="F:ATP hydrolysis activity"/>
    <property type="evidence" value="ECO:0007669"/>
    <property type="project" value="InterPro"/>
</dbReference>
<dbReference type="EMBL" id="CP013615">
    <property type="protein sequence ID" value="AMN31358.1"/>
    <property type="molecule type" value="Genomic_DNA"/>
</dbReference>
<accession>A0A140GS49</accession>
<dbReference type="SUPFAM" id="SSF52540">
    <property type="entry name" value="P-loop containing nucleoside triphosphate hydrolases"/>
    <property type="match status" value="1"/>
</dbReference>
<dbReference type="InterPro" id="IPR027417">
    <property type="entry name" value="P-loop_NTPase"/>
</dbReference>
<evidence type="ECO:0000313" key="2">
    <source>
        <dbReference type="EMBL" id="AMN31358.1"/>
    </source>
</evidence>
<dbReference type="AlphaFoldDB" id="A0A140GS49"/>
<dbReference type="GO" id="GO:0005524">
    <property type="term" value="F:ATP binding"/>
    <property type="evidence" value="ECO:0007669"/>
    <property type="project" value="InterPro"/>
</dbReference>
<dbReference type="InterPro" id="IPR050764">
    <property type="entry name" value="CbbQ/NirQ/NorQ/GpvN"/>
</dbReference>
<organism evidence="2 3">
    <name type="scientific">Clostridium perfringens</name>
    <dbReference type="NCBI Taxonomy" id="1502"/>
    <lineage>
        <taxon>Bacteria</taxon>
        <taxon>Bacillati</taxon>
        <taxon>Bacillota</taxon>
        <taxon>Clostridia</taxon>
        <taxon>Eubacteriales</taxon>
        <taxon>Clostridiaceae</taxon>
        <taxon>Clostridium</taxon>
    </lineage>
</organism>
<dbReference type="Gene3D" id="3.40.50.300">
    <property type="entry name" value="P-loop containing nucleotide triphosphate hydrolases"/>
    <property type="match status" value="1"/>
</dbReference>
<dbReference type="PANTHER" id="PTHR42759:SF1">
    <property type="entry name" value="MAGNESIUM-CHELATASE SUBUNIT CHLD"/>
    <property type="match status" value="1"/>
</dbReference>
<name>A0A140GS49_CLOPF</name>
<geneLocation type="plasmid" evidence="2 3">
    <name>pJFP838A</name>
</geneLocation>
<dbReference type="OrthoDB" id="9771792at2"/>
<protein>
    <submittedName>
        <fullName evidence="2">Putative ATPase</fullName>
    </submittedName>
</protein>
<dbReference type="PATRIC" id="fig|1502.177.peg.3653"/>